<dbReference type="SUPFAM" id="SSF50341">
    <property type="entry name" value="CheW-like"/>
    <property type="match status" value="1"/>
</dbReference>
<dbReference type="Gene3D" id="2.40.50.180">
    <property type="entry name" value="CheA-289, Domain 4"/>
    <property type="match status" value="1"/>
</dbReference>
<dbReference type="PANTHER" id="PTHR22617:SF23">
    <property type="entry name" value="CHEMOTAXIS PROTEIN CHEW"/>
    <property type="match status" value="1"/>
</dbReference>
<proteinExistence type="predicted"/>
<dbReference type="InterPro" id="IPR002545">
    <property type="entry name" value="CheW-lke_dom"/>
</dbReference>
<dbReference type="STRING" id="907348.TresaDRAFT_0530"/>
<evidence type="ECO:0000313" key="2">
    <source>
        <dbReference type="EMBL" id="EIC00436.1"/>
    </source>
</evidence>
<dbReference type="GO" id="GO:0006935">
    <property type="term" value="P:chemotaxis"/>
    <property type="evidence" value="ECO:0007669"/>
    <property type="project" value="InterPro"/>
</dbReference>
<evidence type="ECO:0000259" key="1">
    <source>
        <dbReference type="PROSITE" id="PS50851"/>
    </source>
</evidence>
<organism evidence="2 3">
    <name type="scientific">Treponema saccharophilum DSM 2985</name>
    <dbReference type="NCBI Taxonomy" id="907348"/>
    <lineage>
        <taxon>Bacteria</taxon>
        <taxon>Pseudomonadati</taxon>
        <taxon>Spirochaetota</taxon>
        <taxon>Spirochaetia</taxon>
        <taxon>Spirochaetales</taxon>
        <taxon>Treponemataceae</taxon>
        <taxon>Treponema</taxon>
    </lineage>
</organism>
<gene>
    <name evidence="2" type="ORF">TresaDRAFT_0530</name>
</gene>
<dbReference type="GO" id="GO:0007165">
    <property type="term" value="P:signal transduction"/>
    <property type="evidence" value="ECO:0007669"/>
    <property type="project" value="InterPro"/>
</dbReference>
<name>H7EPN5_9SPIR</name>
<protein>
    <submittedName>
        <fullName evidence="2">CheW domain protein</fullName>
    </submittedName>
</protein>
<reference evidence="2 3" key="1">
    <citation type="submission" date="2011-09" db="EMBL/GenBank/DDBJ databases">
        <title>The draft genome of Treponema saccharophilum DSM 2985.</title>
        <authorList>
            <consortium name="US DOE Joint Genome Institute (JGI-PGF)"/>
            <person name="Lucas S."/>
            <person name="Copeland A."/>
            <person name="Lapidus A."/>
            <person name="Glavina del Rio T."/>
            <person name="Dalin E."/>
            <person name="Tice H."/>
            <person name="Bruce D."/>
            <person name="Goodwin L."/>
            <person name="Pitluck S."/>
            <person name="Peters L."/>
            <person name="Kyrpides N."/>
            <person name="Mavromatis K."/>
            <person name="Ivanova N."/>
            <person name="Markowitz V."/>
            <person name="Cheng J.-F."/>
            <person name="Hugenholtz P."/>
            <person name="Woyke T."/>
            <person name="Wu D."/>
            <person name="Gronow S."/>
            <person name="Wellnitz S."/>
            <person name="Brambilla E."/>
            <person name="Klenk H.-P."/>
            <person name="Eisen J.A."/>
        </authorList>
    </citation>
    <scope>NUCLEOTIDE SEQUENCE [LARGE SCALE GENOMIC DNA]</scope>
    <source>
        <strain evidence="2 3">DSM 2985</strain>
    </source>
</reference>
<dbReference type="EMBL" id="AGRW01000055">
    <property type="protein sequence ID" value="EIC00436.1"/>
    <property type="molecule type" value="Genomic_DNA"/>
</dbReference>
<dbReference type="Gene3D" id="2.30.30.40">
    <property type="entry name" value="SH3 Domains"/>
    <property type="match status" value="1"/>
</dbReference>
<sequence>MNEELIEKIGENDVKVEVEDEKRMTTWLVFAISGKKYAVRSADVLEIIRDVSVYRLPFMPPYIEGVLNRRGDPFTVVNPLALIGVENTTPPSEPLFLILKRVDDQLSLHISDILFFTEVEDSDLNLIPGGGEDGFFLGTFGYGGEEIPALNPNSFENLIRKDLGSS</sequence>
<dbReference type="InterPro" id="IPR039315">
    <property type="entry name" value="CheW"/>
</dbReference>
<dbReference type="OrthoDB" id="359895at2"/>
<dbReference type="GO" id="GO:0005829">
    <property type="term" value="C:cytosol"/>
    <property type="evidence" value="ECO:0007669"/>
    <property type="project" value="TreeGrafter"/>
</dbReference>
<accession>H7EPN5</accession>
<feature type="domain" description="CheW-like" evidence="1">
    <location>
        <begin position="24"/>
        <end position="161"/>
    </location>
</feature>
<dbReference type="eggNOG" id="ENOG5030K36">
    <property type="taxonomic scope" value="Bacteria"/>
</dbReference>
<dbReference type="PROSITE" id="PS50851">
    <property type="entry name" value="CHEW"/>
    <property type="match status" value="1"/>
</dbReference>
<dbReference type="Pfam" id="PF01584">
    <property type="entry name" value="CheW"/>
    <property type="match status" value="1"/>
</dbReference>
<dbReference type="InterPro" id="IPR036061">
    <property type="entry name" value="CheW-like_dom_sf"/>
</dbReference>
<dbReference type="AlphaFoldDB" id="H7EPN5"/>
<keyword evidence="3" id="KW-1185">Reference proteome</keyword>
<dbReference type="Proteomes" id="UP000003571">
    <property type="component" value="Unassembled WGS sequence"/>
</dbReference>
<dbReference type="PATRIC" id="fig|907348.3.peg.2948"/>
<comment type="caution">
    <text evidence="2">The sequence shown here is derived from an EMBL/GenBank/DDBJ whole genome shotgun (WGS) entry which is preliminary data.</text>
</comment>
<evidence type="ECO:0000313" key="3">
    <source>
        <dbReference type="Proteomes" id="UP000003571"/>
    </source>
</evidence>
<dbReference type="PANTHER" id="PTHR22617">
    <property type="entry name" value="CHEMOTAXIS SENSOR HISTIDINE KINASE-RELATED"/>
    <property type="match status" value="1"/>
</dbReference>
<dbReference type="SMART" id="SM00260">
    <property type="entry name" value="CheW"/>
    <property type="match status" value="1"/>
</dbReference>
<dbReference type="RefSeq" id="WP_002706615.1">
    <property type="nucleotide sequence ID" value="NZ_AGRW01000055.1"/>
</dbReference>